<sequence length="139" mass="15874">MKQVLCSLLFLCLFSVVKAQKIDSLFFNLYTDSLKKGSWNYINVDAKLSNGKYMPLTAEQLNFKVSAGKLERNTVWLDWTFPYDSIVVEVSLKQEPAVRKSITIWVKKKDEQLDAPVNDSLLQQINNRPKASTKKKGKG</sequence>
<evidence type="ECO:0000313" key="3">
    <source>
        <dbReference type="Proteomes" id="UP000290204"/>
    </source>
</evidence>
<dbReference type="OrthoDB" id="676013at2"/>
<dbReference type="AlphaFoldDB" id="A0A4V1M7U8"/>
<feature type="chain" id="PRO_5020561787" description="DUF3108 domain-containing protein" evidence="1">
    <location>
        <begin position="20"/>
        <end position="139"/>
    </location>
</feature>
<dbReference type="Proteomes" id="UP000290204">
    <property type="component" value="Unassembled WGS sequence"/>
</dbReference>
<name>A0A4V1M7U8_9BACT</name>
<accession>A0A4V1M7U8</accession>
<keyword evidence="3" id="KW-1185">Reference proteome</keyword>
<comment type="caution">
    <text evidence="2">The sequence shown here is derived from an EMBL/GenBank/DDBJ whole genome shotgun (WGS) entry which is preliminary data.</text>
</comment>
<dbReference type="RefSeq" id="WP_129128975.1">
    <property type="nucleotide sequence ID" value="NZ_SDHW01000001.1"/>
</dbReference>
<dbReference type="EMBL" id="SDHW01000001">
    <property type="protein sequence ID" value="RXK61602.1"/>
    <property type="molecule type" value="Genomic_DNA"/>
</dbReference>
<feature type="signal peptide" evidence="1">
    <location>
        <begin position="1"/>
        <end position="19"/>
    </location>
</feature>
<evidence type="ECO:0000256" key="1">
    <source>
        <dbReference type="SAM" id="SignalP"/>
    </source>
</evidence>
<keyword evidence="1" id="KW-0732">Signal</keyword>
<evidence type="ECO:0008006" key="4">
    <source>
        <dbReference type="Google" id="ProtNLM"/>
    </source>
</evidence>
<organism evidence="2 3">
    <name type="scientific">Lacibacter luteus</name>
    <dbReference type="NCBI Taxonomy" id="2508719"/>
    <lineage>
        <taxon>Bacteria</taxon>
        <taxon>Pseudomonadati</taxon>
        <taxon>Bacteroidota</taxon>
        <taxon>Chitinophagia</taxon>
        <taxon>Chitinophagales</taxon>
        <taxon>Chitinophagaceae</taxon>
        <taxon>Lacibacter</taxon>
    </lineage>
</organism>
<protein>
    <recommendedName>
        <fullName evidence="4">DUF3108 domain-containing protein</fullName>
    </recommendedName>
</protein>
<proteinExistence type="predicted"/>
<gene>
    <name evidence="2" type="ORF">ESA94_00885</name>
</gene>
<evidence type="ECO:0000313" key="2">
    <source>
        <dbReference type="EMBL" id="RXK61602.1"/>
    </source>
</evidence>
<reference evidence="2 3" key="1">
    <citation type="submission" date="2019-01" db="EMBL/GenBank/DDBJ databases">
        <title>Lacibacter sp. strain TTM-7.</title>
        <authorList>
            <person name="Chen W.-M."/>
        </authorList>
    </citation>
    <scope>NUCLEOTIDE SEQUENCE [LARGE SCALE GENOMIC DNA]</scope>
    <source>
        <strain evidence="2 3">TTM-7</strain>
    </source>
</reference>